<feature type="compositionally biased region" description="Low complexity" evidence="1">
    <location>
        <begin position="93"/>
        <end position="103"/>
    </location>
</feature>
<evidence type="ECO:0000313" key="2">
    <source>
        <dbReference type="EMBL" id="KAJ7629067.1"/>
    </source>
</evidence>
<comment type="caution">
    <text evidence="2">The sequence shown here is derived from an EMBL/GenBank/DDBJ whole genome shotgun (WGS) entry which is preliminary data.</text>
</comment>
<organism evidence="2 3">
    <name type="scientific">Roridomyces roridus</name>
    <dbReference type="NCBI Taxonomy" id="1738132"/>
    <lineage>
        <taxon>Eukaryota</taxon>
        <taxon>Fungi</taxon>
        <taxon>Dikarya</taxon>
        <taxon>Basidiomycota</taxon>
        <taxon>Agaricomycotina</taxon>
        <taxon>Agaricomycetes</taxon>
        <taxon>Agaricomycetidae</taxon>
        <taxon>Agaricales</taxon>
        <taxon>Marasmiineae</taxon>
        <taxon>Mycenaceae</taxon>
        <taxon>Roridomyces</taxon>
    </lineage>
</organism>
<feature type="region of interest" description="Disordered" evidence="1">
    <location>
        <begin position="423"/>
        <end position="444"/>
    </location>
</feature>
<feature type="region of interest" description="Disordered" evidence="1">
    <location>
        <begin position="1"/>
        <end position="123"/>
    </location>
</feature>
<accession>A0AAD7BS76</accession>
<name>A0AAD7BS76_9AGAR</name>
<sequence length="505" mass="55450">MTTTISAPHPLLRSSRGRVLWSEQQQPAETTTTTRGRTRKLSTTNHDDARSVRQRTSSITSIETIRPSAGTSGKRPRKSLPESFTQPDPAPPTNATSSTTTKAKSTRKRVHSIDDEESESIIPRIRQRLMSSAKADLATPPTTGAGPDSQATVKRRITPATSVALNRLREKLVHATAESTSRASARPLPTPPVAVPAKALASKPVENPRPIAKLPQPKTAAATCIDLDTTTQPNAPLRSLSTNTTSRRALPLRVPMPGARINQFGNYELNASEFELVVAFPAPAPPGGNFEVWDEKNDLFTIGPLSLHLVFKDPAKWENLPVAHPDITILDITCASTPVVDAPDYPYQAERERDKYEVRWQGATLWTPGGIRLLRGRSGEGNGKETAREGELDIDWEKEDDVKMDPRAGITLDTVWMRTYASDCRPSPSSSSITPSPSQNTGTAKRGWELNLLIPIATALFERRETRAFRVRAEIALRGEIIRTRDDVAGATISVSHLRREREMV</sequence>
<evidence type="ECO:0000256" key="1">
    <source>
        <dbReference type="SAM" id="MobiDB-lite"/>
    </source>
</evidence>
<keyword evidence="3" id="KW-1185">Reference proteome</keyword>
<proteinExistence type="predicted"/>
<feature type="region of interest" description="Disordered" evidence="1">
    <location>
        <begin position="134"/>
        <end position="153"/>
    </location>
</feature>
<evidence type="ECO:0000313" key="3">
    <source>
        <dbReference type="Proteomes" id="UP001221142"/>
    </source>
</evidence>
<dbReference type="EMBL" id="JARKIF010000010">
    <property type="protein sequence ID" value="KAJ7629067.1"/>
    <property type="molecule type" value="Genomic_DNA"/>
</dbReference>
<gene>
    <name evidence="2" type="ORF">FB45DRAFT_1004454</name>
</gene>
<reference evidence="2" key="1">
    <citation type="submission" date="2023-03" db="EMBL/GenBank/DDBJ databases">
        <title>Massive genome expansion in bonnet fungi (Mycena s.s.) driven by repeated elements and novel gene families across ecological guilds.</title>
        <authorList>
            <consortium name="Lawrence Berkeley National Laboratory"/>
            <person name="Harder C.B."/>
            <person name="Miyauchi S."/>
            <person name="Viragh M."/>
            <person name="Kuo A."/>
            <person name="Thoen E."/>
            <person name="Andreopoulos B."/>
            <person name="Lu D."/>
            <person name="Skrede I."/>
            <person name="Drula E."/>
            <person name="Henrissat B."/>
            <person name="Morin E."/>
            <person name="Kohler A."/>
            <person name="Barry K."/>
            <person name="LaButti K."/>
            <person name="Morin E."/>
            <person name="Salamov A."/>
            <person name="Lipzen A."/>
            <person name="Mereny Z."/>
            <person name="Hegedus B."/>
            <person name="Baldrian P."/>
            <person name="Stursova M."/>
            <person name="Weitz H."/>
            <person name="Taylor A."/>
            <person name="Grigoriev I.V."/>
            <person name="Nagy L.G."/>
            <person name="Martin F."/>
            <person name="Kauserud H."/>
        </authorList>
    </citation>
    <scope>NUCLEOTIDE SEQUENCE</scope>
    <source>
        <strain evidence="2">9284</strain>
    </source>
</reference>
<feature type="compositionally biased region" description="Polar residues" evidence="1">
    <location>
        <begin position="54"/>
        <end position="63"/>
    </location>
</feature>
<feature type="compositionally biased region" description="Low complexity" evidence="1">
    <location>
        <begin position="426"/>
        <end position="438"/>
    </location>
</feature>
<dbReference type="Proteomes" id="UP001221142">
    <property type="component" value="Unassembled WGS sequence"/>
</dbReference>
<dbReference type="AlphaFoldDB" id="A0AAD7BS76"/>
<protein>
    <submittedName>
        <fullName evidence="2">Uncharacterized protein</fullName>
    </submittedName>
</protein>